<keyword evidence="3" id="KW-1003">Cell membrane</keyword>
<feature type="transmembrane region" description="Helical" evidence="8">
    <location>
        <begin position="5"/>
        <end position="28"/>
    </location>
</feature>
<dbReference type="PANTHER" id="PTHR32195">
    <property type="entry name" value="OS07G0662800 PROTEIN"/>
    <property type="match status" value="1"/>
</dbReference>
<evidence type="ECO:0000256" key="2">
    <source>
        <dbReference type="ARBA" id="ARBA00022448"/>
    </source>
</evidence>
<keyword evidence="7 8" id="KW-0472">Membrane</keyword>
<comment type="subcellular location">
    <subcellularLocation>
        <location evidence="1">Cell inner membrane</location>
        <topology evidence="1">Multi-pass membrane protein</topology>
    </subcellularLocation>
</comment>
<comment type="caution">
    <text evidence="9">The sequence shown here is derived from an EMBL/GenBank/DDBJ whole genome shotgun (WGS) entry which is preliminary data.</text>
</comment>
<feature type="transmembrane region" description="Helical" evidence="8">
    <location>
        <begin position="253"/>
        <end position="276"/>
    </location>
</feature>
<evidence type="ECO:0000256" key="5">
    <source>
        <dbReference type="ARBA" id="ARBA00022692"/>
    </source>
</evidence>
<accession>A0A2M7RDC3</accession>
<keyword evidence="6 8" id="KW-1133">Transmembrane helix</keyword>
<keyword evidence="5 8" id="KW-0812">Transmembrane</keyword>
<feature type="transmembrane region" description="Helical" evidence="8">
    <location>
        <begin position="141"/>
        <end position="159"/>
    </location>
</feature>
<feature type="transmembrane region" description="Helical" evidence="8">
    <location>
        <begin position="82"/>
        <end position="101"/>
    </location>
</feature>
<sequence length="371" mass="40782">MKKMIFIESVAILIGTTIGAGILAIPFVMAKAGFLTGLLVLAVVAVMMVVINLIIGEITLASSKLHQLPGYAEKYLGKWGKWSMFYTMLFVLYGALLAYIIGEGQVLTALFDGNVTVNSLLFFAVGAFLVYLGLNIVKRFEVYLSLAILLIIFVIYYFSSTHIQTVNLLEFSWSKILIPYGVILTASMGYSSIPQMREILNGQENLLKKAIIFGTLIPIIVYLFFALIVVGVTGSSTTELATIGLGDIVGTKMIIFGNFFAFIAMATSFLTLGLAVKKTYIQDFKLSNNFAWVLTCSVPLVLFLSGIHSFVGVISFIGALAGGLQGVVIILVFMRMKQRDRVTEFHLPHSWWLAIPMIIIFVLGMVTVFIK</sequence>
<keyword evidence="4" id="KW-0997">Cell inner membrane</keyword>
<dbReference type="Pfam" id="PF03222">
    <property type="entry name" value="Trp_Tyr_perm"/>
    <property type="match status" value="1"/>
</dbReference>
<keyword evidence="2" id="KW-0813">Transport</keyword>
<evidence type="ECO:0000256" key="3">
    <source>
        <dbReference type="ARBA" id="ARBA00022475"/>
    </source>
</evidence>
<evidence type="ECO:0000256" key="7">
    <source>
        <dbReference type="ARBA" id="ARBA00023136"/>
    </source>
</evidence>
<dbReference type="GO" id="GO:0003333">
    <property type="term" value="P:amino acid transmembrane transport"/>
    <property type="evidence" value="ECO:0007669"/>
    <property type="project" value="InterPro"/>
</dbReference>
<dbReference type="PANTHER" id="PTHR32195:SF26">
    <property type="entry name" value="TRYPTOPHAN OR TYROSINE TRANSPORTER PROTEIN"/>
    <property type="match status" value="1"/>
</dbReference>
<name>A0A2M7RDC3_9BACT</name>
<dbReference type="Proteomes" id="UP000228689">
    <property type="component" value="Unassembled WGS sequence"/>
</dbReference>
<organism evidence="9 10">
    <name type="scientific">Candidatus Komeilibacteria bacterium CG_4_10_14_0_8_um_filter_37_78</name>
    <dbReference type="NCBI Taxonomy" id="1974471"/>
    <lineage>
        <taxon>Bacteria</taxon>
        <taxon>Candidatus Komeiliibacteriota</taxon>
    </lineage>
</organism>
<reference evidence="10" key="1">
    <citation type="submission" date="2017-09" db="EMBL/GenBank/DDBJ databases">
        <title>Depth-based differentiation of microbial function through sediment-hosted aquifers and enrichment of novel symbionts in the deep terrestrial subsurface.</title>
        <authorList>
            <person name="Probst A.J."/>
            <person name="Ladd B."/>
            <person name="Jarett J.K."/>
            <person name="Geller-Mcgrath D.E."/>
            <person name="Sieber C.M.K."/>
            <person name="Emerson J.B."/>
            <person name="Anantharaman K."/>
            <person name="Thomas B.C."/>
            <person name="Malmstrom R."/>
            <person name="Stieglmeier M."/>
            <person name="Klingl A."/>
            <person name="Woyke T."/>
            <person name="Ryan C.M."/>
            <person name="Banfield J.F."/>
        </authorList>
    </citation>
    <scope>NUCLEOTIDE SEQUENCE [LARGE SCALE GENOMIC DNA]</scope>
</reference>
<evidence type="ECO:0000256" key="1">
    <source>
        <dbReference type="ARBA" id="ARBA00004429"/>
    </source>
</evidence>
<feature type="transmembrane region" description="Helical" evidence="8">
    <location>
        <begin position="171"/>
        <end position="190"/>
    </location>
</feature>
<feature type="transmembrane region" description="Helical" evidence="8">
    <location>
        <begin position="211"/>
        <end position="233"/>
    </location>
</feature>
<evidence type="ECO:0000256" key="8">
    <source>
        <dbReference type="SAM" id="Phobius"/>
    </source>
</evidence>
<dbReference type="Gene3D" id="1.20.1740.10">
    <property type="entry name" value="Amino acid/polyamine transporter I"/>
    <property type="match status" value="1"/>
</dbReference>
<dbReference type="AlphaFoldDB" id="A0A2M7RDC3"/>
<evidence type="ECO:0008006" key="11">
    <source>
        <dbReference type="Google" id="ProtNLM"/>
    </source>
</evidence>
<protein>
    <recommendedName>
        <fullName evidence="11">Amino acid permease</fullName>
    </recommendedName>
</protein>
<dbReference type="GO" id="GO:0005886">
    <property type="term" value="C:plasma membrane"/>
    <property type="evidence" value="ECO:0007669"/>
    <property type="project" value="UniProtKB-SubCell"/>
</dbReference>
<dbReference type="EMBL" id="PFMC01000057">
    <property type="protein sequence ID" value="PIY94763.1"/>
    <property type="molecule type" value="Genomic_DNA"/>
</dbReference>
<feature type="transmembrane region" description="Helical" evidence="8">
    <location>
        <begin position="34"/>
        <end position="61"/>
    </location>
</feature>
<feature type="transmembrane region" description="Helical" evidence="8">
    <location>
        <begin position="288"/>
        <end position="307"/>
    </location>
</feature>
<dbReference type="InterPro" id="IPR018227">
    <property type="entry name" value="Amino_acid_transport_2"/>
</dbReference>
<feature type="transmembrane region" description="Helical" evidence="8">
    <location>
        <begin position="113"/>
        <end position="134"/>
    </location>
</feature>
<feature type="transmembrane region" description="Helical" evidence="8">
    <location>
        <begin position="313"/>
        <end position="334"/>
    </location>
</feature>
<evidence type="ECO:0000313" key="10">
    <source>
        <dbReference type="Proteomes" id="UP000228689"/>
    </source>
</evidence>
<evidence type="ECO:0000256" key="6">
    <source>
        <dbReference type="ARBA" id="ARBA00022989"/>
    </source>
</evidence>
<gene>
    <name evidence="9" type="ORF">COY67_02160</name>
</gene>
<evidence type="ECO:0000256" key="4">
    <source>
        <dbReference type="ARBA" id="ARBA00022519"/>
    </source>
</evidence>
<feature type="transmembrane region" description="Helical" evidence="8">
    <location>
        <begin position="350"/>
        <end position="370"/>
    </location>
</feature>
<proteinExistence type="predicted"/>
<evidence type="ECO:0000313" key="9">
    <source>
        <dbReference type="EMBL" id="PIY94763.1"/>
    </source>
</evidence>